<proteinExistence type="predicted"/>
<accession>A0A9P6DA93</accession>
<name>A0A9P6DA93_PLEER</name>
<organism evidence="1 2">
    <name type="scientific">Pleurotus eryngii</name>
    <name type="common">Boletus of the steppes</name>
    <dbReference type="NCBI Taxonomy" id="5323"/>
    <lineage>
        <taxon>Eukaryota</taxon>
        <taxon>Fungi</taxon>
        <taxon>Dikarya</taxon>
        <taxon>Basidiomycota</taxon>
        <taxon>Agaricomycotina</taxon>
        <taxon>Agaricomycetes</taxon>
        <taxon>Agaricomycetidae</taxon>
        <taxon>Agaricales</taxon>
        <taxon>Pleurotineae</taxon>
        <taxon>Pleurotaceae</taxon>
        <taxon>Pleurotus</taxon>
    </lineage>
</organism>
<keyword evidence="2" id="KW-1185">Reference proteome</keyword>
<dbReference type="Proteomes" id="UP000807025">
    <property type="component" value="Unassembled WGS sequence"/>
</dbReference>
<comment type="caution">
    <text evidence="1">The sequence shown here is derived from an EMBL/GenBank/DDBJ whole genome shotgun (WGS) entry which is preliminary data.</text>
</comment>
<protein>
    <submittedName>
        <fullName evidence="1">Uncharacterized protein</fullName>
    </submittedName>
</protein>
<dbReference type="EMBL" id="MU154713">
    <property type="protein sequence ID" value="KAF9488453.1"/>
    <property type="molecule type" value="Genomic_DNA"/>
</dbReference>
<dbReference type="AlphaFoldDB" id="A0A9P6DA93"/>
<sequence length="180" mass="19675">MELTNVPFNAHLAQHLRCTVRQRIPTSYQITNGSRCCQVTSPPFPTGFRLEDVFPTVATLETGVFNGEREGMGRRWGSLRYRVSEWIPSALTLHESGGSHVKGRICGGTINSTASRGLCATVAGYALRCVLMGKASRTHHPYAKVTVPPPPPSRPHVSPLVLPLVSPARSLYQCYHGAPR</sequence>
<gene>
    <name evidence="1" type="ORF">BDN71DRAFT_457891</name>
</gene>
<reference evidence="1" key="1">
    <citation type="submission" date="2020-11" db="EMBL/GenBank/DDBJ databases">
        <authorList>
            <consortium name="DOE Joint Genome Institute"/>
            <person name="Ahrendt S."/>
            <person name="Riley R."/>
            <person name="Andreopoulos W."/>
            <person name="Labutti K."/>
            <person name="Pangilinan J."/>
            <person name="Ruiz-Duenas F.J."/>
            <person name="Barrasa J.M."/>
            <person name="Sanchez-Garcia M."/>
            <person name="Camarero S."/>
            <person name="Miyauchi S."/>
            <person name="Serrano A."/>
            <person name="Linde D."/>
            <person name="Babiker R."/>
            <person name="Drula E."/>
            <person name="Ayuso-Fernandez I."/>
            <person name="Pacheco R."/>
            <person name="Padilla G."/>
            <person name="Ferreira P."/>
            <person name="Barriuso J."/>
            <person name="Kellner H."/>
            <person name="Castanera R."/>
            <person name="Alfaro M."/>
            <person name="Ramirez L."/>
            <person name="Pisabarro A.G."/>
            <person name="Kuo A."/>
            <person name="Tritt A."/>
            <person name="Lipzen A."/>
            <person name="He G."/>
            <person name="Yan M."/>
            <person name="Ng V."/>
            <person name="Cullen D."/>
            <person name="Martin F."/>
            <person name="Rosso M.-N."/>
            <person name="Henrissat B."/>
            <person name="Hibbett D."/>
            <person name="Martinez A.T."/>
            <person name="Grigoriev I.V."/>
        </authorList>
    </citation>
    <scope>NUCLEOTIDE SEQUENCE</scope>
    <source>
        <strain evidence="1">ATCC 90797</strain>
    </source>
</reference>
<evidence type="ECO:0000313" key="1">
    <source>
        <dbReference type="EMBL" id="KAF9488453.1"/>
    </source>
</evidence>
<evidence type="ECO:0000313" key="2">
    <source>
        <dbReference type="Proteomes" id="UP000807025"/>
    </source>
</evidence>